<proteinExistence type="inferred from homology"/>
<keyword evidence="5" id="KW-1185">Reference proteome</keyword>
<comment type="similarity">
    <text evidence="1">Belongs to the non-flavoprotein flavin reductase family.</text>
</comment>
<reference evidence="4" key="1">
    <citation type="journal article" date="2014" name="Int. J. Syst. Evol. Microbiol.">
        <title>Complete genome sequence of Corynebacterium casei LMG S-19264T (=DSM 44701T), isolated from a smear-ripened cheese.</title>
        <authorList>
            <consortium name="US DOE Joint Genome Institute (JGI-PGF)"/>
            <person name="Walter F."/>
            <person name="Albersmeier A."/>
            <person name="Kalinowski J."/>
            <person name="Ruckert C."/>
        </authorList>
    </citation>
    <scope>NUCLEOTIDE SEQUENCE</scope>
    <source>
        <strain evidence="4">VKM Ac-1069</strain>
    </source>
</reference>
<dbReference type="PANTHER" id="PTHR30466">
    <property type="entry name" value="FLAVIN REDUCTASE"/>
    <property type="match status" value="1"/>
</dbReference>
<evidence type="ECO:0000313" key="5">
    <source>
        <dbReference type="Proteomes" id="UP001143463"/>
    </source>
</evidence>
<dbReference type="GO" id="GO:0042602">
    <property type="term" value="F:riboflavin reductase (NADPH) activity"/>
    <property type="evidence" value="ECO:0007669"/>
    <property type="project" value="TreeGrafter"/>
</dbReference>
<dbReference type="RefSeq" id="WP_051737980.1">
    <property type="nucleotide sequence ID" value="NZ_BAAAUZ010000032.1"/>
</dbReference>
<evidence type="ECO:0000256" key="2">
    <source>
        <dbReference type="ARBA" id="ARBA00023002"/>
    </source>
</evidence>
<dbReference type="AlphaFoldDB" id="A0A9W6NZA9"/>
<evidence type="ECO:0000256" key="1">
    <source>
        <dbReference type="ARBA" id="ARBA00008898"/>
    </source>
</evidence>
<evidence type="ECO:0000259" key="3">
    <source>
        <dbReference type="SMART" id="SM00903"/>
    </source>
</evidence>
<dbReference type="GO" id="GO:0010181">
    <property type="term" value="F:FMN binding"/>
    <property type="evidence" value="ECO:0007669"/>
    <property type="project" value="InterPro"/>
</dbReference>
<dbReference type="SMART" id="SM00903">
    <property type="entry name" value="Flavin_Reduct"/>
    <property type="match status" value="1"/>
</dbReference>
<dbReference type="Gene3D" id="2.30.110.10">
    <property type="entry name" value="Electron Transport, Fmn-binding Protein, Chain A"/>
    <property type="match status" value="1"/>
</dbReference>
<dbReference type="InterPro" id="IPR050268">
    <property type="entry name" value="NADH-dep_flavin_reductase"/>
</dbReference>
<gene>
    <name evidence="4" type="ORF">GCM10017577_56340</name>
</gene>
<reference evidence="4" key="2">
    <citation type="submission" date="2023-01" db="EMBL/GenBank/DDBJ databases">
        <authorList>
            <person name="Sun Q."/>
            <person name="Evtushenko L."/>
        </authorList>
    </citation>
    <scope>NUCLEOTIDE SEQUENCE</scope>
    <source>
        <strain evidence="4">VKM Ac-1069</strain>
    </source>
</reference>
<dbReference type="InterPro" id="IPR012349">
    <property type="entry name" value="Split_barrel_FMN-bd"/>
</dbReference>
<keyword evidence="2" id="KW-0560">Oxidoreductase</keyword>
<dbReference type="EMBL" id="BSFQ01000032">
    <property type="protein sequence ID" value="GLL14487.1"/>
    <property type="molecule type" value="Genomic_DNA"/>
</dbReference>
<organism evidence="4 5">
    <name type="scientific">Pseudonocardia halophobica</name>
    <dbReference type="NCBI Taxonomy" id="29401"/>
    <lineage>
        <taxon>Bacteria</taxon>
        <taxon>Bacillati</taxon>
        <taxon>Actinomycetota</taxon>
        <taxon>Actinomycetes</taxon>
        <taxon>Pseudonocardiales</taxon>
        <taxon>Pseudonocardiaceae</taxon>
        <taxon>Pseudonocardia</taxon>
    </lineage>
</organism>
<sequence>MTTTSNGFGKGVHALAPALPGSAEVRTVFGRYAAAVGALCAVVDGRPIGLVATSLAVGASFDPPMITFSCRKESTTWPMLRTAPRIGVSVLGQGQAAVCTRIAGPAADRFRGLDLYETAEGALFVKYAMTWLDCRISAEMEVGDHAVVVLELIEVGHDLATEPLIFLDGEFPALRRRSTAV</sequence>
<evidence type="ECO:0000313" key="4">
    <source>
        <dbReference type="EMBL" id="GLL14487.1"/>
    </source>
</evidence>
<dbReference type="SUPFAM" id="SSF50475">
    <property type="entry name" value="FMN-binding split barrel"/>
    <property type="match status" value="1"/>
</dbReference>
<dbReference type="PANTHER" id="PTHR30466:SF11">
    <property type="entry name" value="FLAVIN-DEPENDENT MONOOXYGENASE, REDUCTASE SUBUNIT HSAB"/>
    <property type="match status" value="1"/>
</dbReference>
<name>A0A9W6NZA9_9PSEU</name>
<dbReference type="Proteomes" id="UP001143463">
    <property type="component" value="Unassembled WGS sequence"/>
</dbReference>
<feature type="domain" description="Flavin reductase like" evidence="3">
    <location>
        <begin position="29"/>
        <end position="173"/>
    </location>
</feature>
<dbReference type="InterPro" id="IPR002563">
    <property type="entry name" value="Flavin_Rdtase-like_dom"/>
</dbReference>
<protein>
    <submittedName>
        <fullName evidence="4">Oxidoreductase</fullName>
    </submittedName>
</protein>
<dbReference type="Pfam" id="PF01613">
    <property type="entry name" value="Flavin_Reduct"/>
    <property type="match status" value="1"/>
</dbReference>
<accession>A0A9W6NZA9</accession>
<comment type="caution">
    <text evidence="4">The sequence shown here is derived from an EMBL/GenBank/DDBJ whole genome shotgun (WGS) entry which is preliminary data.</text>
</comment>